<sequence length="278" mass="29949">MSIRILCLGEIVGRPGIHTVKSVVRNLRTEKNINLVIANGEGATNGFGLGKNHAIQLLKLGIDILTGGEKIYFKMDMVDYIERNSSILRPANYPMGTPGRGIRYVKLPGSGVTVAVITLLGTTDFPRTHLANPFALAASMVEKARQETPFVIMQFHASTTAEKNTMAFHLDGKVTAMVGTHSKVLTADARIFPQGTAMITDNGRCGSTMSVGGFAPDREIEKLITQIPVRSMECWDSLEAQGVLIEADDSGKAVSIETLRIPVATPEQHADTGASDEE</sequence>
<name>F4GJN7_PARC1</name>
<dbReference type="AlphaFoldDB" id="F4GJN7"/>
<reference evidence="2" key="1">
    <citation type="submission" date="2011-04" db="EMBL/GenBank/DDBJ databases">
        <title>The complete genome of Spirochaeta coccoides DSM 17374.</title>
        <authorList>
            <person name="Lucas S."/>
            <person name="Copeland A."/>
            <person name="Lapidus A."/>
            <person name="Bruce D."/>
            <person name="Goodwin L."/>
            <person name="Pitluck S."/>
            <person name="Peters L."/>
            <person name="Kyrpides N."/>
            <person name="Mavromatis K."/>
            <person name="Pagani I."/>
            <person name="Ivanova N."/>
            <person name="Ovchinnikova G."/>
            <person name="Lu M."/>
            <person name="Detter J.C."/>
            <person name="Tapia R."/>
            <person name="Han C."/>
            <person name="Land M."/>
            <person name="Hauser L."/>
            <person name="Markowitz V."/>
            <person name="Cheng J.-F."/>
            <person name="Hugenholtz P."/>
            <person name="Woyke T."/>
            <person name="Wu D."/>
            <person name="Spring S."/>
            <person name="Schroeder M."/>
            <person name="Brambilla E."/>
            <person name="Klenk H.-P."/>
            <person name="Eisen J.A."/>
        </authorList>
    </citation>
    <scope>NUCLEOTIDE SEQUENCE [LARGE SCALE GENOMIC DNA]</scope>
    <source>
        <strain evidence="2">ATCC BAA-1237 / DSM 17374 / SPN1</strain>
    </source>
</reference>
<dbReference type="STRING" id="760011.Spico_1582"/>
<evidence type="ECO:0000313" key="1">
    <source>
        <dbReference type="EMBL" id="AEC02784.1"/>
    </source>
</evidence>
<dbReference type="OrthoDB" id="9801109at2"/>
<dbReference type="eggNOG" id="COG1692">
    <property type="taxonomic scope" value="Bacteria"/>
</dbReference>
<gene>
    <name evidence="1" type="ordered locus">Spico_1582</name>
</gene>
<dbReference type="KEGG" id="scc:Spico_1582"/>
<dbReference type="GO" id="GO:0004113">
    <property type="term" value="F:2',3'-cyclic-nucleotide 3'-phosphodiesterase activity"/>
    <property type="evidence" value="ECO:0007669"/>
    <property type="project" value="TreeGrafter"/>
</dbReference>
<organism evidence="1 2">
    <name type="scientific">Parasphaerochaeta coccoides (strain ATCC BAA-1237 / DSM 17374 / SPN1)</name>
    <name type="common">Sphaerochaeta coccoides</name>
    <dbReference type="NCBI Taxonomy" id="760011"/>
    <lineage>
        <taxon>Bacteria</taxon>
        <taxon>Pseudomonadati</taxon>
        <taxon>Spirochaetota</taxon>
        <taxon>Spirochaetia</taxon>
        <taxon>Spirochaetales</taxon>
        <taxon>Sphaerochaetaceae</taxon>
        <taxon>Parasphaerochaeta</taxon>
    </lineage>
</organism>
<dbReference type="InterPro" id="IPR005235">
    <property type="entry name" value="YmdB-like"/>
</dbReference>
<dbReference type="InterPro" id="IPR029052">
    <property type="entry name" value="Metallo-depent_PP-like"/>
</dbReference>
<dbReference type="PANTHER" id="PTHR36303">
    <property type="entry name" value="2',3'-CYCLIC-NUCLEOTIDE 2'-PHOSPHODIESTERASE"/>
    <property type="match status" value="1"/>
</dbReference>
<dbReference type="Proteomes" id="UP000007939">
    <property type="component" value="Chromosome"/>
</dbReference>
<evidence type="ECO:0000313" key="2">
    <source>
        <dbReference type="Proteomes" id="UP000007939"/>
    </source>
</evidence>
<dbReference type="Gene3D" id="3.60.21.10">
    <property type="match status" value="1"/>
</dbReference>
<dbReference type="HOGENOM" id="CLU_068238_0_0_12"/>
<reference evidence="1 2" key="2">
    <citation type="journal article" date="2012" name="Stand. Genomic Sci.">
        <title>Complete genome sequence of the termite hindgut bacterium Spirochaeta coccoides type strain (SPN1(T)), reclassification in the genus Sphaerochaeta as Sphaerochaeta coccoides comb. nov. and emendations of the family Spirochaetaceae and the genus Sphaerochaeta.</title>
        <authorList>
            <person name="Abt B."/>
            <person name="Han C."/>
            <person name="Scheuner C."/>
            <person name="Lu M."/>
            <person name="Lapidus A."/>
            <person name="Nolan M."/>
            <person name="Lucas S."/>
            <person name="Hammon N."/>
            <person name="Deshpande S."/>
            <person name="Cheng J.F."/>
            <person name="Tapia R."/>
            <person name="Goodwin L.A."/>
            <person name="Pitluck S."/>
            <person name="Liolios K."/>
            <person name="Pagani I."/>
            <person name="Ivanova N."/>
            <person name="Mavromatis K."/>
            <person name="Mikhailova N."/>
            <person name="Huntemann M."/>
            <person name="Pati A."/>
            <person name="Chen A."/>
            <person name="Palaniappan K."/>
            <person name="Land M."/>
            <person name="Hauser L."/>
            <person name="Brambilla E.M."/>
            <person name="Rohde M."/>
            <person name="Spring S."/>
            <person name="Gronow S."/>
            <person name="Goker M."/>
            <person name="Woyke T."/>
            <person name="Bristow J."/>
            <person name="Eisen J.A."/>
            <person name="Markowitz V."/>
            <person name="Hugenholtz P."/>
            <person name="Kyrpides N.C."/>
            <person name="Klenk H.P."/>
            <person name="Detter J.C."/>
        </authorList>
    </citation>
    <scope>NUCLEOTIDE SEQUENCE [LARGE SCALE GENOMIC DNA]</scope>
    <source>
        <strain evidence="2">ATCC BAA-1237 / DSM 17374 / SPN1</strain>
    </source>
</reference>
<dbReference type="RefSeq" id="WP_013740178.1">
    <property type="nucleotide sequence ID" value="NC_015436.1"/>
</dbReference>
<accession>F4GJN7</accession>
<dbReference type="PIRSF" id="PIRSF004789">
    <property type="entry name" value="DR1281"/>
    <property type="match status" value="1"/>
</dbReference>
<dbReference type="PANTHER" id="PTHR36303:SF1">
    <property type="entry name" value="2',3'-CYCLIC-NUCLEOTIDE 2'-PHOSPHODIESTERASE"/>
    <property type="match status" value="1"/>
</dbReference>
<keyword evidence="2" id="KW-1185">Reference proteome</keyword>
<evidence type="ECO:0008006" key="3">
    <source>
        <dbReference type="Google" id="ProtNLM"/>
    </source>
</evidence>
<protein>
    <recommendedName>
        <fullName evidence="3">Metallophosphoesterase</fullName>
    </recommendedName>
</protein>
<dbReference type="Pfam" id="PF13277">
    <property type="entry name" value="YmdB"/>
    <property type="match status" value="1"/>
</dbReference>
<dbReference type="EMBL" id="CP002659">
    <property type="protein sequence ID" value="AEC02784.1"/>
    <property type="molecule type" value="Genomic_DNA"/>
</dbReference>
<proteinExistence type="predicted"/>
<dbReference type="SUPFAM" id="SSF56300">
    <property type="entry name" value="Metallo-dependent phosphatases"/>
    <property type="match status" value="1"/>
</dbReference>